<organism evidence="4 5">
    <name type="scientific">Anaerocolumna chitinilytica</name>
    <dbReference type="NCBI Taxonomy" id="1727145"/>
    <lineage>
        <taxon>Bacteria</taxon>
        <taxon>Bacillati</taxon>
        <taxon>Bacillota</taxon>
        <taxon>Clostridia</taxon>
        <taxon>Lachnospirales</taxon>
        <taxon>Lachnospiraceae</taxon>
        <taxon>Anaerocolumna</taxon>
    </lineage>
</organism>
<dbReference type="SUPFAM" id="SSF53850">
    <property type="entry name" value="Periplasmic binding protein-like II"/>
    <property type="match status" value="1"/>
</dbReference>
<keyword evidence="5" id="KW-1185">Reference proteome</keyword>
<dbReference type="Proteomes" id="UP000515703">
    <property type="component" value="Chromosome"/>
</dbReference>
<gene>
    <name evidence="4" type="ORF">bsdcttw_08140</name>
</gene>
<dbReference type="CDD" id="cd13615">
    <property type="entry name" value="PBP2_ProWY"/>
    <property type="match status" value="1"/>
</dbReference>
<dbReference type="PROSITE" id="PS51257">
    <property type="entry name" value="PROKAR_LIPOPROTEIN"/>
    <property type="match status" value="1"/>
</dbReference>
<dbReference type="KEGG" id="acht:bsdcttw_08140"/>
<reference evidence="4 5" key="1">
    <citation type="submission" date="2020-08" db="EMBL/GenBank/DDBJ databases">
        <title>Draft genome sequencing of an Anaerocolumna strain isolated from anoxic soil subjected to BSD treatment.</title>
        <authorList>
            <person name="Uek A."/>
            <person name="Tonouchi A."/>
        </authorList>
    </citation>
    <scope>NUCLEOTIDE SEQUENCE [LARGE SCALE GENOMIC DNA]</scope>
    <source>
        <strain evidence="4 5">CTTW</strain>
    </source>
</reference>
<reference evidence="4 5" key="2">
    <citation type="submission" date="2020-08" db="EMBL/GenBank/DDBJ databases">
        <authorList>
            <person name="Ueki A."/>
            <person name="Tonouchi A."/>
        </authorList>
    </citation>
    <scope>NUCLEOTIDE SEQUENCE [LARGE SCALE GENOMIC DNA]</scope>
    <source>
        <strain evidence="4 5">CTTW</strain>
    </source>
</reference>
<evidence type="ECO:0000256" key="2">
    <source>
        <dbReference type="SAM" id="SignalP"/>
    </source>
</evidence>
<dbReference type="GO" id="GO:0022857">
    <property type="term" value="F:transmembrane transporter activity"/>
    <property type="evidence" value="ECO:0007669"/>
    <property type="project" value="InterPro"/>
</dbReference>
<sequence length="333" mass="36670">MKHSVFRRVSLMLALILVVASLAACSKNGNTNTGKSESTPEVTKAATDAGTATPEATKAAEDNKKDTVIKIGSKDFTENLLLAEIYALALEDKGYKVERVFNLASAVVHTTLVSGDIDLYPEYTGTGLLSVLKLPLETDPQKVYDTVKAEYEKQFNLIWLDYAQANDGQGLVITTKAANEYGIKTISDLQKNADKLRFASQGEFDTREDGIPALTAKYGDFKWKSSKVYDNGLKYEVLKNDEADVAVAYTTEGQLVDSSTYTLLEDDKYVWPPYNIAPVVRKDILDANPDIADVLNAIDAKIDTKTITGLNAKVDVDKQEYEDVAKEFYDSIK</sequence>
<protein>
    <submittedName>
        <fullName evidence="4">Glycine/betaine ABC transporter substrate-binding protein</fullName>
    </submittedName>
</protein>
<accession>A0A7I8DGZ6</accession>
<dbReference type="InterPro" id="IPR007210">
    <property type="entry name" value="ABC_Gly_betaine_transp_sub-bd"/>
</dbReference>
<keyword evidence="2" id="KW-0732">Signal</keyword>
<dbReference type="GO" id="GO:0043190">
    <property type="term" value="C:ATP-binding cassette (ABC) transporter complex"/>
    <property type="evidence" value="ECO:0007669"/>
    <property type="project" value="InterPro"/>
</dbReference>
<evidence type="ECO:0000313" key="4">
    <source>
        <dbReference type="EMBL" id="BCJ97773.1"/>
    </source>
</evidence>
<dbReference type="EMBL" id="AP023368">
    <property type="protein sequence ID" value="BCJ97773.1"/>
    <property type="molecule type" value="Genomic_DNA"/>
</dbReference>
<name>A0A7I8DGZ6_9FIRM</name>
<evidence type="ECO:0000256" key="1">
    <source>
        <dbReference type="SAM" id="MobiDB-lite"/>
    </source>
</evidence>
<dbReference type="Pfam" id="PF04069">
    <property type="entry name" value="OpuAC"/>
    <property type="match status" value="1"/>
</dbReference>
<feature type="chain" id="PRO_5038951360" evidence="2">
    <location>
        <begin position="24"/>
        <end position="333"/>
    </location>
</feature>
<dbReference type="RefSeq" id="WP_225903786.1">
    <property type="nucleotide sequence ID" value="NZ_AP023368.1"/>
</dbReference>
<evidence type="ECO:0000259" key="3">
    <source>
        <dbReference type="Pfam" id="PF04069"/>
    </source>
</evidence>
<evidence type="ECO:0000313" key="5">
    <source>
        <dbReference type="Proteomes" id="UP000515703"/>
    </source>
</evidence>
<dbReference type="AlphaFoldDB" id="A0A7I8DGZ6"/>
<feature type="compositionally biased region" description="Polar residues" evidence="1">
    <location>
        <begin position="29"/>
        <end position="41"/>
    </location>
</feature>
<proteinExistence type="predicted"/>
<feature type="region of interest" description="Disordered" evidence="1">
    <location>
        <begin position="29"/>
        <end position="59"/>
    </location>
</feature>
<dbReference type="Gene3D" id="3.40.190.120">
    <property type="entry name" value="Osmoprotection protein (prox), domain 2"/>
    <property type="match status" value="1"/>
</dbReference>
<feature type="domain" description="ABC-type glycine betaine transport system substrate-binding" evidence="3">
    <location>
        <begin position="69"/>
        <end position="329"/>
    </location>
</feature>
<feature type="signal peptide" evidence="2">
    <location>
        <begin position="1"/>
        <end position="23"/>
    </location>
</feature>
<dbReference type="Gene3D" id="3.40.190.10">
    <property type="entry name" value="Periplasmic binding protein-like II"/>
    <property type="match status" value="1"/>
</dbReference>